<keyword evidence="2" id="KW-1133">Transmembrane helix</keyword>
<keyword evidence="4" id="KW-1185">Reference proteome</keyword>
<evidence type="ECO:0000256" key="1">
    <source>
        <dbReference type="SAM" id="MobiDB-lite"/>
    </source>
</evidence>
<dbReference type="Proteomes" id="UP000092666">
    <property type="component" value="Unassembled WGS sequence"/>
</dbReference>
<feature type="region of interest" description="Disordered" evidence="1">
    <location>
        <begin position="283"/>
        <end position="326"/>
    </location>
</feature>
<feature type="compositionally biased region" description="Polar residues" evidence="1">
    <location>
        <begin position="214"/>
        <end position="229"/>
    </location>
</feature>
<evidence type="ECO:0000256" key="2">
    <source>
        <dbReference type="SAM" id="Phobius"/>
    </source>
</evidence>
<evidence type="ECO:0000313" key="4">
    <source>
        <dbReference type="Proteomes" id="UP000092666"/>
    </source>
</evidence>
<sequence>MTRSTQIRNGALVLIFVDISIIFIITVCLAFNIPLIVTNGASLISALSYVPAALVLSARGKESRYDGAKREVGFLVFHAITGLAGAILAGVTGGPAYCSRLYYLQGLNSSDSSFSWNAIVSVQRYCDTMSAIIALACLECAGSLLWIWWIRKVIFRLSYEKSELGNERKLWKTSVSEIMRRDLRDPIGGGAGHHGGLGVTPFVHEPGELERAQTTRQPSISTVQTQSRNPSLVPGQSGPGGGPSLQLHPTLSIPVTRTITHDSTLNADPVLERQRSIVIADPEVDHGPYIPPPPYQPHYASSSSASPPTPASPIPAALSESGSPARISTQLPSIAQRYGAGTSLSDPGSETNTNTITGTNLSTFSNPAYNSYISTVPEVHVGPVTTPSSSPSPGPSVPPMSGSGGGGGGGGTGGFAGMNLGPIVSSPISETDELRQQHHAFLAGEGPAIGSIGGAGGGQRSELRRVLDEKEESKEVVRRALER</sequence>
<feature type="compositionally biased region" description="Gly residues" evidence="1">
    <location>
        <begin position="402"/>
        <end position="416"/>
    </location>
</feature>
<reference evidence="3 4" key="1">
    <citation type="submission" date="2013-07" db="EMBL/GenBank/DDBJ databases">
        <title>The Genome Sequence of Cryptococcus heveanensis BCC8398.</title>
        <authorList>
            <consortium name="The Broad Institute Genome Sequencing Platform"/>
            <person name="Cuomo C."/>
            <person name="Litvintseva A."/>
            <person name="Chen Y."/>
            <person name="Heitman J."/>
            <person name="Sun S."/>
            <person name="Springer D."/>
            <person name="Dromer F."/>
            <person name="Young S.K."/>
            <person name="Zeng Q."/>
            <person name="Gargeya S."/>
            <person name="Fitzgerald M."/>
            <person name="Abouelleil A."/>
            <person name="Alvarado L."/>
            <person name="Berlin A.M."/>
            <person name="Chapman S.B."/>
            <person name="Dewar J."/>
            <person name="Goldberg J."/>
            <person name="Griggs A."/>
            <person name="Gujja S."/>
            <person name="Hansen M."/>
            <person name="Howarth C."/>
            <person name="Imamovic A."/>
            <person name="Larimer J."/>
            <person name="McCowan C."/>
            <person name="Murphy C."/>
            <person name="Pearson M."/>
            <person name="Priest M."/>
            <person name="Roberts A."/>
            <person name="Saif S."/>
            <person name="Shea T."/>
            <person name="Sykes S."/>
            <person name="Wortman J."/>
            <person name="Nusbaum C."/>
            <person name="Birren B."/>
        </authorList>
    </citation>
    <scope>NUCLEOTIDE SEQUENCE [LARGE SCALE GENOMIC DNA]</scope>
    <source>
        <strain evidence="3 4">BCC8398</strain>
    </source>
</reference>
<keyword evidence="2" id="KW-0472">Membrane</keyword>
<proteinExistence type="predicted"/>
<dbReference type="OrthoDB" id="2599167at2759"/>
<evidence type="ECO:0000313" key="3">
    <source>
        <dbReference type="EMBL" id="OCF31410.1"/>
    </source>
</evidence>
<accession>A0A1B9GJY7</accession>
<dbReference type="AlphaFoldDB" id="A0A1B9GJY7"/>
<dbReference type="EMBL" id="KV700135">
    <property type="protein sequence ID" value="OCF31410.1"/>
    <property type="molecule type" value="Genomic_DNA"/>
</dbReference>
<feature type="region of interest" description="Disordered" evidence="1">
    <location>
        <begin position="210"/>
        <end position="249"/>
    </location>
</feature>
<protein>
    <submittedName>
        <fullName evidence="3">Uncharacterized protein</fullName>
    </submittedName>
</protein>
<feature type="compositionally biased region" description="Low complexity" evidence="1">
    <location>
        <begin position="297"/>
        <end position="306"/>
    </location>
</feature>
<name>A0A1B9GJY7_9TREE</name>
<feature type="region of interest" description="Disordered" evidence="1">
    <location>
        <begin position="437"/>
        <end position="483"/>
    </location>
</feature>
<feature type="compositionally biased region" description="Basic and acidic residues" evidence="1">
    <location>
        <begin position="461"/>
        <end position="483"/>
    </location>
</feature>
<gene>
    <name evidence="3" type="ORF">I316_07015</name>
</gene>
<feature type="transmembrane region" description="Helical" evidence="2">
    <location>
        <begin position="12"/>
        <end position="37"/>
    </location>
</feature>
<feature type="region of interest" description="Disordered" evidence="1">
    <location>
        <begin position="338"/>
        <end position="364"/>
    </location>
</feature>
<feature type="region of interest" description="Disordered" evidence="1">
    <location>
        <begin position="380"/>
        <end position="416"/>
    </location>
</feature>
<organism evidence="3 4">
    <name type="scientific">Kwoniella heveanensis BCC8398</name>
    <dbReference type="NCBI Taxonomy" id="1296120"/>
    <lineage>
        <taxon>Eukaryota</taxon>
        <taxon>Fungi</taxon>
        <taxon>Dikarya</taxon>
        <taxon>Basidiomycota</taxon>
        <taxon>Agaricomycotina</taxon>
        <taxon>Tremellomycetes</taxon>
        <taxon>Tremellales</taxon>
        <taxon>Cryptococcaceae</taxon>
        <taxon>Kwoniella</taxon>
    </lineage>
</organism>
<reference evidence="4" key="2">
    <citation type="submission" date="2013-12" db="EMBL/GenBank/DDBJ databases">
        <title>Evolution of pathogenesis and genome organization in the Tremellales.</title>
        <authorList>
            <person name="Cuomo C."/>
            <person name="Litvintseva A."/>
            <person name="Heitman J."/>
            <person name="Chen Y."/>
            <person name="Sun S."/>
            <person name="Springer D."/>
            <person name="Dromer F."/>
            <person name="Young S."/>
            <person name="Zeng Q."/>
            <person name="Chapman S."/>
            <person name="Gujja S."/>
            <person name="Saif S."/>
            <person name="Birren B."/>
        </authorList>
    </citation>
    <scope>NUCLEOTIDE SEQUENCE [LARGE SCALE GENOMIC DNA]</scope>
    <source>
        <strain evidence="4">BCC8398</strain>
    </source>
</reference>
<feature type="compositionally biased region" description="Polar residues" evidence="1">
    <location>
        <begin position="342"/>
        <end position="364"/>
    </location>
</feature>
<feature type="transmembrane region" description="Helical" evidence="2">
    <location>
        <begin position="72"/>
        <end position="97"/>
    </location>
</feature>
<feature type="transmembrane region" description="Helical" evidence="2">
    <location>
        <begin position="43"/>
        <end position="60"/>
    </location>
</feature>
<feature type="transmembrane region" description="Helical" evidence="2">
    <location>
        <begin position="131"/>
        <end position="150"/>
    </location>
</feature>
<keyword evidence="2" id="KW-0812">Transmembrane</keyword>